<proteinExistence type="predicted"/>
<sequence>MLASASSCTAFTLLSVPSRLAHQPPAITQGKRLLMYIQRWNLCVNPSQAVPIAMKGLKLNGYSGVKFCVEIGCWGNWLMRSRHLYAQNNSYMTVVSSIHTVISGFWMGPDVEDGWGYVEAFVDQYF</sequence>
<protein>
    <submittedName>
        <fullName evidence="1">Uncharacterized protein</fullName>
    </submittedName>
</protein>
<accession>A0A1D1Y7R2</accession>
<reference evidence="1" key="1">
    <citation type="submission" date="2015-07" db="EMBL/GenBank/DDBJ databases">
        <title>Transcriptome Assembly of Anthurium amnicola.</title>
        <authorList>
            <person name="Suzuki J."/>
        </authorList>
    </citation>
    <scope>NUCLEOTIDE SEQUENCE</scope>
</reference>
<evidence type="ECO:0000313" key="1">
    <source>
        <dbReference type="EMBL" id="JAT50672.1"/>
    </source>
</evidence>
<organism evidence="1">
    <name type="scientific">Anthurium amnicola</name>
    <dbReference type="NCBI Taxonomy" id="1678845"/>
    <lineage>
        <taxon>Eukaryota</taxon>
        <taxon>Viridiplantae</taxon>
        <taxon>Streptophyta</taxon>
        <taxon>Embryophyta</taxon>
        <taxon>Tracheophyta</taxon>
        <taxon>Spermatophyta</taxon>
        <taxon>Magnoliopsida</taxon>
        <taxon>Liliopsida</taxon>
        <taxon>Araceae</taxon>
        <taxon>Pothoideae</taxon>
        <taxon>Potheae</taxon>
        <taxon>Anthurium</taxon>
    </lineage>
</organism>
<name>A0A1D1Y7R2_9ARAE</name>
<dbReference type="AlphaFoldDB" id="A0A1D1Y7R2"/>
<dbReference type="EMBL" id="GDJX01017264">
    <property type="protein sequence ID" value="JAT50672.1"/>
    <property type="molecule type" value="Transcribed_RNA"/>
</dbReference>
<gene>
    <name evidence="1" type="ORF">g.50096</name>
</gene>